<feature type="compositionally biased region" description="Low complexity" evidence="1">
    <location>
        <begin position="154"/>
        <end position="180"/>
    </location>
</feature>
<gene>
    <name evidence="2" type="ORF">ABB37_06629</name>
</gene>
<accession>A0A0M9FX86</accession>
<organism evidence="2 3">
    <name type="scientific">Leptomonas pyrrhocoris</name>
    <name type="common">Firebug parasite</name>
    <dbReference type="NCBI Taxonomy" id="157538"/>
    <lineage>
        <taxon>Eukaryota</taxon>
        <taxon>Discoba</taxon>
        <taxon>Euglenozoa</taxon>
        <taxon>Kinetoplastea</taxon>
        <taxon>Metakinetoplastina</taxon>
        <taxon>Trypanosomatida</taxon>
        <taxon>Trypanosomatidae</taxon>
        <taxon>Leishmaniinae</taxon>
        <taxon>Leptomonas</taxon>
    </lineage>
</organism>
<evidence type="ECO:0000313" key="3">
    <source>
        <dbReference type="Proteomes" id="UP000037923"/>
    </source>
</evidence>
<dbReference type="AlphaFoldDB" id="A0A0M9FX86"/>
<dbReference type="OMA" id="MSAGMMT"/>
<proteinExistence type="predicted"/>
<dbReference type="RefSeq" id="XP_015656248.1">
    <property type="nucleotide sequence ID" value="XM_015804955.1"/>
</dbReference>
<dbReference type="EMBL" id="LGTL01000015">
    <property type="protein sequence ID" value="KPA77808.1"/>
    <property type="molecule type" value="Genomic_DNA"/>
</dbReference>
<sequence length="428" mass="47330">MRTTFRCAAPQLTRAEKKLTPLRRMMMEAIVLSPTSTAAGTAARDSGIAAKGCSTECTSVFATPPCEIFEGNNKQAWIDLRQGYCHLCQEPIGTNAGTHIGERDHTNMQFFLLLYTAYPRRDCMAEALAAGTAGERAGLLSSDMLRGEPPQGHADPSGAAPAAASSSSSASAPRATTASAEPFDTSAVASLFTESGRCCGSRASPPTFVSRLAKHDAALWRADDVLHGIAALSPSLRRFATDHRTTDQLHTMDDATRRTELEALLFYLTHPPHQALPHVLQGTSAYGFSHSGERMLKYEMTRLISQVFPPLSAGMMTNFTQKCWGRTNEERLYDALRLQRIKTYYGWGPYASKEKKGFFIRQLIYELMLSEVRPELSETGKLLAAQAVRRMAFELVFLLSMDYMHRVQRVHELMGRPTLEELRALNLL</sequence>
<dbReference type="RefSeq" id="XP_015656247.1">
    <property type="nucleotide sequence ID" value="XM_015804954.1"/>
</dbReference>
<dbReference type="VEuPathDB" id="TriTrypDB:LpyrH10_15_0390"/>
<feature type="region of interest" description="Disordered" evidence="1">
    <location>
        <begin position="142"/>
        <end position="180"/>
    </location>
</feature>
<dbReference type="Proteomes" id="UP000037923">
    <property type="component" value="Unassembled WGS sequence"/>
</dbReference>
<protein>
    <submittedName>
        <fullName evidence="2">Putative mitochondrial KREPB8 (KREPB8)</fullName>
    </submittedName>
</protein>
<dbReference type="EMBL" id="LGTL01000015">
    <property type="protein sequence ID" value="KPA77809.1"/>
    <property type="molecule type" value="Genomic_DNA"/>
</dbReference>
<keyword evidence="3" id="KW-1185">Reference proteome</keyword>
<evidence type="ECO:0000256" key="1">
    <source>
        <dbReference type="SAM" id="MobiDB-lite"/>
    </source>
</evidence>
<reference evidence="2 3" key="1">
    <citation type="submission" date="2015-07" db="EMBL/GenBank/DDBJ databases">
        <title>High-quality genome of monoxenous trypanosomatid Leptomonas pyrrhocoris.</title>
        <authorList>
            <person name="Flegontov P."/>
            <person name="Butenko A."/>
            <person name="Firsov S."/>
            <person name="Vlcek C."/>
            <person name="Logacheva M.D."/>
            <person name="Field M."/>
            <person name="Filatov D."/>
            <person name="Flegontova O."/>
            <person name="Gerasimov E."/>
            <person name="Jackson A.P."/>
            <person name="Kelly S."/>
            <person name="Opperdoes F."/>
            <person name="O'Reilly A."/>
            <person name="Votypka J."/>
            <person name="Yurchenko V."/>
            <person name="Lukes J."/>
        </authorList>
    </citation>
    <scope>NUCLEOTIDE SEQUENCE [LARGE SCALE GENOMIC DNA]</scope>
    <source>
        <strain evidence="2">H10</strain>
    </source>
</reference>
<dbReference type="GeneID" id="26906915"/>
<comment type="caution">
    <text evidence="2">The sequence shown here is derived from an EMBL/GenBank/DDBJ whole genome shotgun (WGS) entry which is preliminary data.</text>
</comment>
<name>A0A0M9FX86_LEPPY</name>
<evidence type="ECO:0000313" key="2">
    <source>
        <dbReference type="EMBL" id="KPA77809.1"/>
    </source>
</evidence>
<dbReference type="OrthoDB" id="260106at2759"/>